<dbReference type="InterPro" id="IPR007396">
    <property type="entry name" value="TR_PAI2-type"/>
</dbReference>
<dbReference type="RefSeq" id="WP_094159224.1">
    <property type="nucleotide sequence ID" value="NZ_LT592170.1"/>
</dbReference>
<dbReference type="PANTHER" id="PTHR35802">
    <property type="entry name" value="PROTEASE SYNTHASE AND SPORULATION PROTEIN PAI 2"/>
    <property type="match status" value="1"/>
</dbReference>
<reference evidence="1 2" key="1">
    <citation type="submission" date="2016-06" db="EMBL/GenBank/DDBJ databases">
        <authorList>
            <person name="Kjaerup R.B."/>
            <person name="Dalgaard T.S."/>
            <person name="Juul-Madsen H.R."/>
        </authorList>
    </citation>
    <scope>NUCLEOTIDE SEQUENCE [LARGE SCALE GENOMIC DNA]</scope>
    <source>
        <strain evidence="1 2">DSM 16361</strain>
    </source>
</reference>
<dbReference type="Pfam" id="PF04299">
    <property type="entry name" value="FMN_bind_2"/>
    <property type="match status" value="1"/>
</dbReference>
<dbReference type="PANTHER" id="PTHR35802:SF1">
    <property type="entry name" value="PROTEASE SYNTHASE AND SPORULATION PROTEIN PAI 2"/>
    <property type="match status" value="1"/>
</dbReference>
<name>A0A238D0M3_THIDL</name>
<gene>
    <name evidence="1" type="ORF">THIARS_50008</name>
</gene>
<evidence type="ECO:0000313" key="2">
    <source>
        <dbReference type="Proteomes" id="UP000214566"/>
    </source>
</evidence>
<proteinExistence type="predicted"/>
<evidence type="ECO:0000313" key="1">
    <source>
        <dbReference type="EMBL" id="SBP86760.1"/>
    </source>
</evidence>
<sequence length="212" mass="22922">MYLPTHFAQPDVDTLHALMRAHPLATLVTLGAQGLDANPVPLMWADDGTPHGVLRGHVARANPVWREAAPGAEALAIFHGPNAYISPSWYPSKRETGKVVPTWNYAVVHARGALRVIDDAAWLRGLVETLTRTHEAGMPQPWAVGDAPPDYIARMLGAIVGIELALTSLQGKWKTSQNQPAANRAGVVEGLRRRDGADDAAMADWVERAARP</sequence>
<keyword evidence="2" id="KW-1185">Reference proteome</keyword>
<dbReference type="OrthoDB" id="9794948at2"/>
<protein>
    <submittedName>
        <fullName evidence="1">Putative negative transcriptional regulator</fullName>
    </submittedName>
</protein>
<dbReference type="PIRSF" id="PIRSF010372">
    <property type="entry name" value="PaiB"/>
    <property type="match status" value="1"/>
</dbReference>
<dbReference type="InterPro" id="IPR012349">
    <property type="entry name" value="Split_barrel_FMN-bd"/>
</dbReference>
<dbReference type="AlphaFoldDB" id="A0A238D0M3"/>
<dbReference type="Proteomes" id="UP000214566">
    <property type="component" value="Unassembled WGS sequence"/>
</dbReference>
<dbReference type="SUPFAM" id="SSF50475">
    <property type="entry name" value="FMN-binding split barrel"/>
    <property type="match status" value="1"/>
</dbReference>
<dbReference type="Gene3D" id="2.30.110.10">
    <property type="entry name" value="Electron Transport, Fmn-binding Protein, Chain A"/>
    <property type="match status" value="1"/>
</dbReference>
<accession>A0A238D0M3</accession>
<dbReference type="EMBL" id="FLMQ01000045">
    <property type="protein sequence ID" value="SBP86760.1"/>
    <property type="molecule type" value="Genomic_DNA"/>
</dbReference>
<organism evidence="1 2">
    <name type="scientific">Thiomonas delicata</name>
    <name type="common">Thiomonas cuprina</name>
    <dbReference type="NCBI Taxonomy" id="364030"/>
    <lineage>
        <taxon>Bacteria</taxon>
        <taxon>Pseudomonadati</taxon>
        <taxon>Pseudomonadota</taxon>
        <taxon>Betaproteobacteria</taxon>
        <taxon>Burkholderiales</taxon>
        <taxon>Thiomonas</taxon>
    </lineage>
</organism>